<reference evidence="1" key="2">
    <citation type="journal article" date="2015" name="Data Brief">
        <title>Shoot transcriptome of the giant reed, Arundo donax.</title>
        <authorList>
            <person name="Barrero R.A."/>
            <person name="Guerrero F.D."/>
            <person name="Moolhuijzen P."/>
            <person name="Goolsby J.A."/>
            <person name="Tidwell J."/>
            <person name="Bellgard S.E."/>
            <person name="Bellgard M.I."/>
        </authorList>
    </citation>
    <scope>NUCLEOTIDE SEQUENCE</scope>
    <source>
        <tissue evidence="1">Shoot tissue taken approximately 20 cm above the soil surface</tissue>
    </source>
</reference>
<organism evidence="1">
    <name type="scientific">Arundo donax</name>
    <name type="common">Giant reed</name>
    <name type="synonym">Donax arundinaceus</name>
    <dbReference type="NCBI Taxonomy" id="35708"/>
    <lineage>
        <taxon>Eukaryota</taxon>
        <taxon>Viridiplantae</taxon>
        <taxon>Streptophyta</taxon>
        <taxon>Embryophyta</taxon>
        <taxon>Tracheophyta</taxon>
        <taxon>Spermatophyta</taxon>
        <taxon>Magnoliopsida</taxon>
        <taxon>Liliopsida</taxon>
        <taxon>Poales</taxon>
        <taxon>Poaceae</taxon>
        <taxon>PACMAD clade</taxon>
        <taxon>Arundinoideae</taxon>
        <taxon>Arundineae</taxon>
        <taxon>Arundo</taxon>
    </lineage>
</organism>
<proteinExistence type="predicted"/>
<accession>A0A0A9BMT2</accession>
<reference evidence="1" key="1">
    <citation type="submission" date="2014-09" db="EMBL/GenBank/DDBJ databases">
        <authorList>
            <person name="Magalhaes I.L.F."/>
            <person name="Oliveira U."/>
            <person name="Santos F.R."/>
            <person name="Vidigal T.H.D.A."/>
            <person name="Brescovit A.D."/>
            <person name="Santos A.J."/>
        </authorList>
    </citation>
    <scope>NUCLEOTIDE SEQUENCE</scope>
    <source>
        <tissue evidence="1">Shoot tissue taken approximately 20 cm above the soil surface</tissue>
    </source>
</reference>
<dbReference type="EMBL" id="GBRH01237328">
    <property type="protein sequence ID" value="JAD60567.1"/>
    <property type="molecule type" value="Transcribed_RNA"/>
</dbReference>
<evidence type="ECO:0000313" key="1">
    <source>
        <dbReference type="EMBL" id="JAD60567.1"/>
    </source>
</evidence>
<protein>
    <submittedName>
        <fullName evidence="1">Uncharacterized protein</fullName>
    </submittedName>
</protein>
<name>A0A0A9BMT2_ARUDO</name>
<sequence length="14" mass="1656">MLEIFESGVDHLYC</sequence>